<comment type="caution">
    <text evidence="11">The sequence shown here is derived from an EMBL/GenBank/DDBJ whole genome shotgun (WGS) entry which is preliminary data.</text>
</comment>
<feature type="transmembrane region" description="Helical" evidence="9">
    <location>
        <begin position="111"/>
        <end position="128"/>
    </location>
</feature>
<organism evidence="11 12">
    <name type="scientific">Brachybacterium hainanense</name>
    <dbReference type="NCBI Taxonomy" id="1541174"/>
    <lineage>
        <taxon>Bacteria</taxon>
        <taxon>Bacillati</taxon>
        <taxon>Actinomycetota</taxon>
        <taxon>Actinomycetes</taxon>
        <taxon>Micrococcales</taxon>
        <taxon>Dermabacteraceae</taxon>
        <taxon>Brachybacterium</taxon>
    </lineage>
</organism>
<reference evidence="11 12" key="1">
    <citation type="submission" date="2024-09" db="EMBL/GenBank/DDBJ databases">
        <authorList>
            <person name="Sun Q."/>
            <person name="Mori K."/>
        </authorList>
    </citation>
    <scope>NUCLEOTIDE SEQUENCE [LARGE SCALE GENOMIC DNA]</scope>
    <source>
        <strain evidence="11 12">CICC 10874</strain>
    </source>
</reference>
<feature type="active site" evidence="9">
    <location>
        <position position="144"/>
    </location>
</feature>
<evidence type="ECO:0000313" key="11">
    <source>
        <dbReference type="EMBL" id="MFC0675790.1"/>
    </source>
</evidence>
<keyword evidence="12" id="KW-1185">Reference proteome</keyword>
<dbReference type="PANTHER" id="PTHR33695">
    <property type="entry name" value="LIPOPROTEIN SIGNAL PEPTIDASE"/>
    <property type="match status" value="1"/>
</dbReference>
<evidence type="ECO:0000256" key="3">
    <source>
        <dbReference type="ARBA" id="ARBA00022670"/>
    </source>
</evidence>
<dbReference type="EC" id="3.4.23.36" evidence="9"/>
<name>A0ABV6RFJ8_9MICO</name>
<sequence>MSHSATDPLNAGRDASGVRRPFPLSAVLATVLAIGIVLAVVDQITKNWAVANLPPYEGRPLLGEVLQLFLLYNSGAAWGMGSGATPIVTALQMLICVGVLVFAVRTVRSPWWSISLGLIIGGALGNIHDRLLRAPGPFHGEVVDFLQLPHWPVFNVADMGVVAGAVLLVLLSVLGVSADPAAEAQEEAS</sequence>
<dbReference type="PANTHER" id="PTHR33695:SF1">
    <property type="entry name" value="LIPOPROTEIN SIGNAL PEPTIDASE"/>
    <property type="match status" value="1"/>
</dbReference>
<dbReference type="Proteomes" id="UP001589793">
    <property type="component" value="Unassembled WGS sequence"/>
</dbReference>
<dbReference type="NCBIfam" id="TIGR00077">
    <property type="entry name" value="lspA"/>
    <property type="match status" value="1"/>
</dbReference>
<feature type="transmembrane region" description="Helical" evidence="9">
    <location>
        <begin position="22"/>
        <end position="41"/>
    </location>
</feature>
<feature type="active site" evidence="9">
    <location>
        <position position="158"/>
    </location>
</feature>
<evidence type="ECO:0000256" key="7">
    <source>
        <dbReference type="ARBA" id="ARBA00022989"/>
    </source>
</evidence>
<comment type="subcellular location">
    <subcellularLocation>
        <location evidence="9">Cell membrane</location>
        <topology evidence="9">Multi-pass membrane protein</topology>
    </subcellularLocation>
</comment>
<evidence type="ECO:0000256" key="10">
    <source>
        <dbReference type="RuleBase" id="RU004181"/>
    </source>
</evidence>
<protein>
    <recommendedName>
        <fullName evidence="9">Lipoprotein signal peptidase</fullName>
        <ecNumber evidence="9">3.4.23.36</ecNumber>
    </recommendedName>
    <alternativeName>
        <fullName evidence="9">Prolipoprotein signal peptidase</fullName>
    </alternativeName>
    <alternativeName>
        <fullName evidence="9">Signal peptidase II</fullName>
        <shortName evidence="9">SPase II</shortName>
    </alternativeName>
</protein>
<keyword evidence="2 9" id="KW-1003">Cell membrane</keyword>
<dbReference type="Pfam" id="PF01252">
    <property type="entry name" value="Peptidase_A8"/>
    <property type="match status" value="1"/>
</dbReference>
<keyword evidence="8 9" id="KW-0472">Membrane</keyword>
<comment type="pathway">
    <text evidence="9">Protein modification; lipoprotein biosynthesis (signal peptide cleavage).</text>
</comment>
<evidence type="ECO:0000256" key="9">
    <source>
        <dbReference type="HAMAP-Rule" id="MF_00161"/>
    </source>
</evidence>
<dbReference type="EMBL" id="JBHLSV010000029">
    <property type="protein sequence ID" value="MFC0675790.1"/>
    <property type="molecule type" value="Genomic_DNA"/>
</dbReference>
<evidence type="ECO:0000256" key="2">
    <source>
        <dbReference type="ARBA" id="ARBA00022475"/>
    </source>
</evidence>
<feature type="transmembrane region" description="Helical" evidence="9">
    <location>
        <begin position="153"/>
        <end position="176"/>
    </location>
</feature>
<evidence type="ECO:0000256" key="5">
    <source>
        <dbReference type="ARBA" id="ARBA00022750"/>
    </source>
</evidence>
<accession>A0ABV6RFJ8</accession>
<gene>
    <name evidence="9 11" type="primary">lspA</name>
    <name evidence="11" type="ORF">ACFFF6_17710</name>
</gene>
<dbReference type="RefSeq" id="WP_376982824.1">
    <property type="nucleotide sequence ID" value="NZ_JBHLSV010000029.1"/>
</dbReference>
<keyword evidence="7 9" id="KW-1133">Transmembrane helix</keyword>
<evidence type="ECO:0000256" key="6">
    <source>
        <dbReference type="ARBA" id="ARBA00022801"/>
    </source>
</evidence>
<comment type="function">
    <text evidence="9">This protein specifically catalyzes the removal of signal peptides from prolipoproteins.</text>
</comment>
<evidence type="ECO:0000313" key="12">
    <source>
        <dbReference type="Proteomes" id="UP001589793"/>
    </source>
</evidence>
<comment type="catalytic activity">
    <reaction evidence="9">
        <text>Release of signal peptides from bacterial membrane prolipoproteins. Hydrolyzes -Xaa-Yaa-Zaa-|-(S,diacylglyceryl)Cys-, in which Xaa is hydrophobic (preferably Leu), and Yaa (Ala or Ser) and Zaa (Gly or Ala) have small, neutral side chains.</text>
        <dbReference type="EC" id="3.4.23.36"/>
    </reaction>
</comment>
<dbReference type="InterPro" id="IPR001872">
    <property type="entry name" value="Peptidase_A8"/>
</dbReference>
<comment type="similarity">
    <text evidence="1 9 10">Belongs to the peptidase A8 family.</text>
</comment>
<feature type="transmembrane region" description="Helical" evidence="9">
    <location>
        <begin position="87"/>
        <end position="104"/>
    </location>
</feature>
<evidence type="ECO:0000256" key="4">
    <source>
        <dbReference type="ARBA" id="ARBA00022692"/>
    </source>
</evidence>
<evidence type="ECO:0000256" key="8">
    <source>
        <dbReference type="ARBA" id="ARBA00023136"/>
    </source>
</evidence>
<keyword evidence="3 9" id="KW-0645">Protease</keyword>
<dbReference type="PRINTS" id="PR00781">
    <property type="entry name" value="LIPOSIGPTASE"/>
</dbReference>
<dbReference type="HAMAP" id="MF_00161">
    <property type="entry name" value="LspA"/>
    <property type="match status" value="1"/>
</dbReference>
<proteinExistence type="inferred from homology"/>
<dbReference type="GO" id="GO:0004190">
    <property type="term" value="F:aspartic-type endopeptidase activity"/>
    <property type="evidence" value="ECO:0007669"/>
    <property type="project" value="UniProtKB-EC"/>
</dbReference>
<keyword evidence="4 9" id="KW-0812">Transmembrane</keyword>
<evidence type="ECO:0000256" key="1">
    <source>
        <dbReference type="ARBA" id="ARBA00006139"/>
    </source>
</evidence>
<keyword evidence="5 9" id="KW-0064">Aspartyl protease</keyword>
<keyword evidence="6 9" id="KW-0378">Hydrolase</keyword>